<dbReference type="Gene3D" id="2.40.10.270">
    <property type="entry name" value="Bacteriophage SPP1 head-tail adaptor protein"/>
    <property type="match status" value="1"/>
</dbReference>
<comment type="caution">
    <text evidence="1">The sequence shown here is derived from an EMBL/GenBank/DDBJ whole genome shotgun (WGS) entry which is preliminary data.</text>
</comment>
<evidence type="ECO:0000313" key="1">
    <source>
        <dbReference type="EMBL" id="MCY9529166.1"/>
    </source>
</evidence>
<name>A0ABT4E5Z7_PAEAL</name>
<accession>A0ABT4E5Z7</accession>
<reference evidence="1 2" key="1">
    <citation type="submission" date="2022-05" db="EMBL/GenBank/DDBJ databases">
        <title>Genome Sequencing of Bee-Associated Microbes.</title>
        <authorList>
            <person name="Dunlap C."/>
        </authorList>
    </citation>
    <scope>NUCLEOTIDE SEQUENCE [LARGE SCALE GENOMIC DNA]</scope>
    <source>
        <strain evidence="1 2">NRRL NRS-750</strain>
    </source>
</reference>
<protein>
    <submittedName>
        <fullName evidence="1">Phage head closure protein</fullName>
    </submittedName>
</protein>
<keyword evidence="2" id="KW-1185">Reference proteome</keyword>
<dbReference type="InterPro" id="IPR008767">
    <property type="entry name" value="Phage_SPP1_head-tail_adaptor"/>
</dbReference>
<dbReference type="Proteomes" id="UP001527090">
    <property type="component" value="Unassembled WGS sequence"/>
</dbReference>
<evidence type="ECO:0000313" key="2">
    <source>
        <dbReference type="Proteomes" id="UP001527090"/>
    </source>
</evidence>
<gene>
    <name evidence="1" type="ORF">M5X04_07430</name>
</gene>
<dbReference type="Pfam" id="PF05521">
    <property type="entry name" value="Phage_HCP"/>
    <property type="match status" value="1"/>
</dbReference>
<dbReference type="InterPro" id="IPR038666">
    <property type="entry name" value="SSP1_head-tail_sf"/>
</dbReference>
<dbReference type="NCBIfam" id="TIGR01563">
    <property type="entry name" value="gp16_SPP1"/>
    <property type="match status" value="1"/>
</dbReference>
<dbReference type="EMBL" id="JAMDLY010000008">
    <property type="protein sequence ID" value="MCY9529166.1"/>
    <property type="molecule type" value="Genomic_DNA"/>
</dbReference>
<dbReference type="RefSeq" id="WP_268631891.1">
    <property type="nucleotide sequence ID" value="NZ_JAMDLY010000008.1"/>
</dbReference>
<organism evidence="1 2">
    <name type="scientific">Paenibacillus alvei</name>
    <name type="common">Bacillus alvei</name>
    <dbReference type="NCBI Taxonomy" id="44250"/>
    <lineage>
        <taxon>Bacteria</taxon>
        <taxon>Bacillati</taxon>
        <taxon>Bacillota</taxon>
        <taxon>Bacilli</taxon>
        <taxon>Bacillales</taxon>
        <taxon>Paenibacillaceae</taxon>
        <taxon>Paenibacillus</taxon>
    </lineage>
</organism>
<sequence length="108" mass="12562">MEAGKMKPMELWADVKDTNELLETSVKPKKLRIVWGEIIPQTGSLQRGQADTVISKCTHKIKMRYGSGKDIKEDMWLLYKGHRFDVRFILNPYFKNESLEIFVEEVTG</sequence>
<proteinExistence type="predicted"/>